<comment type="caution">
    <text evidence="2">The sequence shown here is derived from an EMBL/GenBank/DDBJ whole genome shotgun (WGS) entry which is preliminary data.</text>
</comment>
<protein>
    <submittedName>
        <fullName evidence="2">Uncharacterized protein</fullName>
    </submittedName>
</protein>
<reference evidence="2" key="2">
    <citation type="submission" date="2022-01" db="EMBL/GenBank/DDBJ databases">
        <authorList>
            <person name="Yamashiro T."/>
            <person name="Shiraishi A."/>
            <person name="Satake H."/>
            <person name="Nakayama K."/>
        </authorList>
    </citation>
    <scope>NUCLEOTIDE SEQUENCE</scope>
</reference>
<reference evidence="2" key="1">
    <citation type="journal article" date="2022" name="Int. J. Mol. Sci.">
        <title>Draft Genome of Tanacetum Coccineum: Genomic Comparison of Closely Related Tanacetum-Family Plants.</title>
        <authorList>
            <person name="Yamashiro T."/>
            <person name="Shiraishi A."/>
            <person name="Nakayama K."/>
            <person name="Satake H."/>
        </authorList>
    </citation>
    <scope>NUCLEOTIDE SEQUENCE</scope>
</reference>
<keyword evidence="3" id="KW-1185">Reference proteome</keyword>
<feature type="compositionally biased region" description="Gly residues" evidence="1">
    <location>
        <begin position="76"/>
        <end position="101"/>
    </location>
</feature>
<proteinExistence type="predicted"/>
<accession>A0ABQ5G4G8</accession>
<organism evidence="2 3">
    <name type="scientific">Tanacetum coccineum</name>
    <dbReference type="NCBI Taxonomy" id="301880"/>
    <lineage>
        <taxon>Eukaryota</taxon>
        <taxon>Viridiplantae</taxon>
        <taxon>Streptophyta</taxon>
        <taxon>Embryophyta</taxon>
        <taxon>Tracheophyta</taxon>
        <taxon>Spermatophyta</taxon>
        <taxon>Magnoliopsida</taxon>
        <taxon>eudicotyledons</taxon>
        <taxon>Gunneridae</taxon>
        <taxon>Pentapetalae</taxon>
        <taxon>asterids</taxon>
        <taxon>campanulids</taxon>
        <taxon>Asterales</taxon>
        <taxon>Asteraceae</taxon>
        <taxon>Asteroideae</taxon>
        <taxon>Anthemideae</taxon>
        <taxon>Anthemidinae</taxon>
        <taxon>Tanacetum</taxon>
    </lineage>
</organism>
<evidence type="ECO:0000313" key="3">
    <source>
        <dbReference type="Proteomes" id="UP001151760"/>
    </source>
</evidence>
<evidence type="ECO:0000256" key="1">
    <source>
        <dbReference type="SAM" id="MobiDB-lite"/>
    </source>
</evidence>
<evidence type="ECO:0000313" key="2">
    <source>
        <dbReference type="EMBL" id="GJT70020.1"/>
    </source>
</evidence>
<dbReference type="Proteomes" id="UP001151760">
    <property type="component" value="Unassembled WGS sequence"/>
</dbReference>
<gene>
    <name evidence="2" type="ORF">Tco_1029306</name>
</gene>
<dbReference type="EMBL" id="BQNB010018040">
    <property type="protein sequence ID" value="GJT70020.1"/>
    <property type="molecule type" value="Genomic_DNA"/>
</dbReference>
<feature type="region of interest" description="Disordered" evidence="1">
    <location>
        <begin position="64"/>
        <end position="112"/>
    </location>
</feature>
<name>A0ABQ5G4G8_9ASTR</name>
<sequence>MIVDIEERRHGPSDAMHNPSYQFKFSQQILVSFVMEIHMLSIDISLRDSLAAQEANYNARPIIGSENRYGDEEGDSNGGKYGNGNGGGNGNSNGGRNGNNGNGNRNGMKGGAGGNAPVARVCTYKDFLNCQPREFSRNEGVVRLLSLRLPGSKVALHSSSSSSSAFTPLAPRQTVPALPDLPRQSAILVLPGQEIPFGRPYRTHPNGAHMLLTARKRVHLFPARIPVNRRRFHSSSSLSPHKRCRVSTYSSSSAKHSSSPVFTGSSCKRCSVEVNTEMDIEDSIETEAEGDIKRDIEVSHEADNELDIDSDILADIEADIAAEAVAAIEADTAANTVVAVEADVELVDAEVDPVPSVGDTVEIAVDVVAESVVPNDLLVAIIRERLDEIEEVVHGMYEHLMDIPAHRLDDIQEEQRA</sequence>